<proteinExistence type="inferred from homology"/>
<dbReference type="Pfam" id="PF10343">
    <property type="entry name" value="Q_salvage"/>
    <property type="match status" value="1"/>
</dbReference>
<dbReference type="RefSeq" id="XP_015180296.1">
    <property type="nucleotide sequence ID" value="XM_015324810.1"/>
</dbReference>
<protein>
    <recommendedName>
        <fullName evidence="3 6">Queuosine 5'-phosphate N-glycosylase/hydrolase</fullName>
        <ecNumber evidence="6">3.2.2.-</ecNumber>
    </recommendedName>
    <alternativeName>
        <fullName evidence="4 6">Queuosine-nucleotide N-glycosylase/hydrolase</fullName>
    </alternativeName>
</protein>
<evidence type="ECO:0000256" key="1">
    <source>
        <dbReference type="ARBA" id="ARBA00022801"/>
    </source>
</evidence>
<sequence length="337" mass="39095">MVVMPRESAKIVSAYAKNVFIDDEAIKAVACKLLEELKEKRIDINNFSQCKFHPKCSDPKAIDWIFLLDLLNFSFWTEENANKWKVNGQTGYFAMCAAIKRAIDEGTPITDPKYYSKITKNELEVIFRGDDNTINIPLINERVKVLHEAGEVLLNKYKGTFVECIKSCAGSAEKLLKLIVTDFHSFQDEAQFQTYKISFYKRAQILIGDIWACFKGKEYGEFYDIDFLTMFADYRIPQVLVHFGTLKYSSSLLNKLCSGFKLESGSVEEIEIRGCSIEVVERINNEVKHLINSHNNLRLKESDINCVLIDHFLWDYRRQYAKELDSIPFHKTRCIYY</sequence>
<comment type="catalytic activity">
    <reaction evidence="5 6">
        <text>queuosine 5'-phosphate + H2O = queuine + D-ribose 5-phosphate</text>
        <dbReference type="Rhea" id="RHEA:75387"/>
        <dbReference type="ChEBI" id="CHEBI:15377"/>
        <dbReference type="ChEBI" id="CHEBI:17433"/>
        <dbReference type="ChEBI" id="CHEBI:78346"/>
        <dbReference type="ChEBI" id="CHEBI:194371"/>
    </reaction>
    <physiologicalReaction direction="left-to-right" evidence="5 6">
        <dbReference type="Rhea" id="RHEA:75388"/>
    </physiologicalReaction>
</comment>
<dbReference type="Proteomes" id="UP000694924">
    <property type="component" value="Unplaced"/>
</dbReference>
<reference evidence="8" key="1">
    <citation type="submission" date="2025-08" db="UniProtKB">
        <authorList>
            <consortium name="RefSeq"/>
        </authorList>
    </citation>
    <scope>IDENTIFICATION</scope>
    <source>
        <tissue evidence="8">Whole body</tissue>
    </source>
</reference>
<evidence type="ECO:0000256" key="3">
    <source>
        <dbReference type="ARBA" id="ARBA00035306"/>
    </source>
</evidence>
<dbReference type="PANTHER" id="PTHR21314">
    <property type="entry name" value="QUEUOSINE 5'-PHOSPHATE N-GLYCOSYLASE_HYDROLASE-RELATED"/>
    <property type="match status" value="1"/>
</dbReference>
<evidence type="ECO:0000256" key="5">
    <source>
        <dbReference type="ARBA" id="ARBA00048204"/>
    </source>
</evidence>
<keyword evidence="7" id="KW-1185">Reference proteome</keyword>
<evidence type="ECO:0000313" key="7">
    <source>
        <dbReference type="Proteomes" id="UP000694924"/>
    </source>
</evidence>
<gene>
    <name evidence="8" type="primary">LOC107068443</name>
</gene>
<evidence type="ECO:0000313" key="8">
    <source>
        <dbReference type="RefSeq" id="XP_015180296.1"/>
    </source>
</evidence>
<dbReference type="InterPro" id="IPR019438">
    <property type="entry name" value="Q_salvage"/>
</dbReference>
<evidence type="ECO:0000256" key="4">
    <source>
        <dbReference type="ARBA" id="ARBA00035393"/>
    </source>
</evidence>
<dbReference type="EC" id="3.2.2.-" evidence="6"/>
<evidence type="ECO:0000256" key="2">
    <source>
        <dbReference type="ARBA" id="ARBA00035119"/>
    </source>
</evidence>
<comment type="function">
    <text evidence="6">Catalyzes the hydrolysis of queuosine 5'-phosphate, releasing the nucleobase queuine (q). Is required for salvage of queuine from exogenous queuosine (Q) that is imported and then converted to queuosine 5'-phosphate intracellularly.</text>
</comment>
<dbReference type="GeneID" id="107068443"/>
<comment type="similarity">
    <text evidence="2 6">Belongs to the QNG1 protein family.</text>
</comment>
<evidence type="ECO:0000256" key="6">
    <source>
        <dbReference type="RuleBase" id="RU365002"/>
    </source>
</evidence>
<keyword evidence="1 6" id="KW-0378">Hydrolase</keyword>
<dbReference type="PANTHER" id="PTHR21314:SF0">
    <property type="entry name" value="QUEUOSINE 5'-PHOSPHATE N-GLYCOSYLASE_HYDROLASE"/>
    <property type="match status" value="1"/>
</dbReference>
<accession>A0ABM1IJA9</accession>
<name>A0ABM1IJA9_POLDO</name>
<organism evidence="7 8">
    <name type="scientific">Polistes dominula</name>
    <name type="common">European paper wasp</name>
    <name type="synonym">Vespa dominula</name>
    <dbReference type="NCBI Taxonomy" id="743375"/>
    <lineage>
        <taxon>Eukaryota</taxon>
        <taxon>Metazoa</taxon>
        <taxon>Ecdysozoa</taxon>
        <taxon>Arthropoda</taxon>
        <taxon>Hexapoda</taxon>
        <taxon>Insecta</taxon>
        <taxon>Pterygota</taxon>
        <taxon>Neoptera</taxon>
        <taxon>Endopterygota</taxon>
        <taxon>Hymenoptera</taxon>
        <taxon>Apocrita</taxon>
        <taxon>Aculeata</taxon>
        <taxon>Vespoidea</taxon>
        <taxon>Vespidae</taxon>
        <taxon>Polistinae</taxon>
        <taxon>Polistini</taxon>
        <taxon>Polistes</taxon>
    </lineage>
</organism>